<dbReference type="Proteomes" id="UP000004324">
    <property type="component" value="Unassembled WGS sequence"/>
</dbReference>
<reference evidence="11 12" key="1">
    <citation type="journal article" date="2012" name="J. Bacteriol.">
        <title>Draft Genome Sequences for Two Metal-Reducing Pelosinus fermentans Strains Isolated from a Cr(VI)-Contaminated Site and for Type Strain R7.</title>
        <authorList>
            <person name="Brown S.D."/>
            <person name="Podar M."/>
            <person name="Klingeman D.M."/>
            <person name="Johnson C.M."/>
            <person name="Yang Z.K."/>
            <person name="Utturkar S.M."/>
            <person name="Land M.L."/>
            <person name="Mosher J.J."/>
            <person name="Hurt R.A.Jr."/>
            <person name="Phelps T.J."/>
            <person name="Palumbo A.V."/>
            <person name="Arkin A.P."/>
            <person name="Hazen T.C."/>
            <person name="Elias D.A."/>
        </authorList>
    </citation>
    <scope>NUCLEOTIDE SEQUENCE [LARGE SCALE GENOMIC DNA]</scope>
    <source>
        <strain evidence="11 12">B4</strain>
    </source>
</reference>
<keyword evidence="4" id="KW-1003">Cell membrane</keyword>
<feature type="transmembrane region" description="Helical" evidence="9">
    <location>
        <begin position="441"/>
        <end position="460"/>
    </location>
</feature>
<dbReference type="EMBL" id="AKVJ01000022">
    <property type="protein sequence ID" value="EIW18839.1"/>
    <property type="molecule type" value="Genomic_DNA"/>
</dbReference>
<sequence length="487" mass="53386">MDNQNTKEEIALQPTDQTLNKNKPTPKSNLRIITLISTFGGLLFGYDTGVVNGALLYMARPDQLNLNPFMEGLVASSLLFGAAIGAVMGGRLSDKYGRRKNILYLAIVFFFATVGCALAPNSDVMIGFRFLLGLAVGGASVTVPTYLAEMSPAEDRGRVVTQNELMIVTGQFLAFLMNAILGNLFGSTSHIWRYMLSIATIPAVILWVGMLAMPESPRWLVSKGKISEALNVLKRVRDEACAVVELKEIKDLSDAEAHLEKASAKEFAVTPWIRRLLFIGIGVGIVQQITGVNAINYYGTQILKEAGFTMQAALIANTANGAISVTATLVGMWLLGRLGRRKIFLIGLTMTTITQCLIGIFSMTLSDQSYFPYLILSMTVTFMAFQQGCSAPVTWLIMSEIFPLRLRGLGMGTVVFFSWIANFTVGLGFPVLLSSIGLSQTFFTFAFGGLMAIIFVAKWLPETKGRSLEQLEQCFRDYKNIDCRKLL</sequence>
<evidence type="ECO:0000256" key="4">
    <source>
        <dbReference type="ARBA" id="ARBA00022475"/>
    </source>
</evidence>
<name>I9LEH2_9FIRM</name>
<feature type="transmembrane region" description="Helical" evidence="9">
    <location>
        <begin position="102"/>
        <end position="120"/>
    </location>
</feature>
<evidence type="ECO:0000256" key="7">
    <source>
        <dbReference type="ARBA" id="ARBA00023136"/>
    </source>
</evidence>
<feature type="transmembrane region" description="Helical" evidence="9">
    <location>
        <begin position="167"/>
        <end position="185"/>
    </location>
</feature>
<keyword evidence="7 9" id="KW-0472">Membrane</keyword>
<comment type="caution">
    <text evidence="11">The sequence shown here is derived from an EMBL/GenBank/DDBJ whole genome shotgun (WGS) entry which is preliminary data.</text>
</comment>
<dbReference type="PROSITE" id="PS00217">
    <property type="entry name" value="SUGAR_TRANSPORT_2"/>
    <property type="match status" value="1"/>
</dbReference>
<dbReference type="GO" id="GO:0005886">
    <property type="term" value="C:plasma membrane"/>
    <property type="evidence" value="ECO:0007669"/>
    <property type="project" value="UniProtKB-SubCell"/>
</dbReference>
<dbReference type="AlphaFoldDB" id="I9LEH2"/>
<dbReference type="InterPro" id="IPR050814">
    <property type="entry name" value="Myo-inositol_Transporter"/>
</dbReference>
<evidence type="ECO:0000256" key="9">
    <source>
        <dbReference type="SAM" id="Phobius"/>
    </source>
</evidence>
<organism evidence="11 12">
    <name type="scientific">Pelosinus fermentans B4</name>
    <dbReference type="NCBI Taxonomy" id="1149862"/>
    <lineage>
        <taxon>Bacteria</taxon>
        <taxon>Bacillati</taxon>
        <taxon>Bacillota</taxon>
        <taxon>Negativicutes</taxon>
        <taxon>Selenomonadales</taxon>
        <taxon>Sporomusaceae</taxon>
        <taxon>Pelosinus</taxon>
    </lineage>
</organism>
<dbReference type="GO" id="GO:0022857">
    <property type="term" value="F:transmembrane transporter activity"/>
    <property type="evidence" value="ECO:0007669"/>
    <property type="project" value="InterPro"/>
</dbReference>
<evidence type="ECO:0000256" key="2">
    <source>
        <dbReference type="ARBA" id="ARBA00010992"/>
    </source>
</evidence>
<dbReference type="PROSITE" id="PS00216">
    <property type="entry name" value="SUGAR_TRANSPORT_1"/>
    <property type="match status" value="1"/>
</dbReference>
<dbReference type="RefSeq" id="WP_007933243.1">
    <property type="nucleotide sequence ID" value="NZ_AKVJ01000022.1"/>
</dbReference>
<dbReference type="InterPro" id="IPR003663">
    <property type="entry name" value="Sugar/inositol_transpt"/>
</dbReference>
<comment type="similarity">
    <text evidence="2 8">Belongs to the major facilitator superfamily. Sugar transporter (TC 2.A.1.1) family.</text>
</comment>
<proteinExistence type="inferred from homology"/>
<feature type="transmembrane region" description="Helical" evidence="9">
    <location>
        <begin position="32"/>
        <end position="57"/>
    </location>
</feature>
<evidence type="ECO:0000313" key="11">
    <source>
        <dbReference type="EMBL" id="EIW18839.1"/>
    </source>
</evidence>
<evidence type="ECO:0000259" key="10">
    <source>
        <dbReference type="PROSITE" id="PS50850"/>
    </source>
</evidence>
<protein>
    <submittedName>
        <fullName evidence="11">Sugar transporter</fullName>
    </submittedName>
</protein>
<dbReference type="Pfam" id="PF00083">
    <property type="entry name" value="Sugar_tr"/>
    <property type="match status" value="1"/>
</dbReference>
<evidence type="ECO:0000313" key="12">
    <source>
        <dbReference type="Proteomes" id="UP000004324"/>
    </source>
</evidence>
<evidence type="ECO:0000256" key="8">
    <source>
        <dbReference type="RuleBase" id="RU003346"/>
    </source>
</evidence>
<feature type="transmembrane region" description="Helical" evidence="9">
    <location>
        <begin position="370"/>
        <end position="397"/>
    </location>
</feature>
<feature type="domain" description="Major facilitator superfamily (MFS) profile" evidence="10">
    <location>
        <begin position="33"/>
        <end position="464"/>
    </location>
</feature>
<feature type="transmembrane region" description="Helical" evidence="9">
    <location>
        <begin position="276"/>
        <end position="298"/>
    </location>
</feature>
<comment type="subcellular location">
    <subcellularLocation>
        <location evidence="1">Cell membrane</location>
        <topology evidence="1">Multi-pass membrane protein</topology>
    </subcellularLocation>
</comment>
<dbReference type="PRINTS" id="PR00171">
    <property type="entry name" value="SUGRTRNSPORT"/>
</dbReference>
<dbReference type="Gene3D" id="1.20.1250.20">
    <property type="entry name" value="MFS general substrate transporter like domains"/>
    <property type="match status" value="1"/>
</dbReference>
<accession>I9LEH2</accession>
<dbReference type="InterPro" id="IPR005829">
    <property type="entry name" value="Sugar_transporter_CS"/>
</dbReference>
<keyword evidence="11" id="KW-0762">Sugar transport</keyword>
<feature type="transmembrane region" description="Helical" evidence="9">
    <location>
        <begin position="69"/>
        <end position="90"/>
    </location>
</feature>
<evidence type="ECO:0000256" key="5">
    <source>
        <dbReference type="ARBA" id="ARBA00022692"/>
    </source>
</evidence>
<dbReference type="NCBIfam" id="TIGR00879">
    <property type="entry name" value="SP"/>
    <property type="match status" value="1"/>
</dbReference>
<dbReference type="CDD" id="cd17359">
    <property type="entry name" value="MFS_XylE_like"/>
    <property type="match status" value="1"/>
</dbReference>
<gene>
    <name evidence="11" type="ORF">FB4_0364</name>
</gene>
<keyword evidence="6 9" id="KW-1133">Transmembrane helix</keyword>
<dbReference type="PATRIC" id="fig|1149862.3.peg.1786"/>
<keyword evidence="5 9" id="KW-0812">Transmembrane</keyword>
<keyword evidence="12" id="KW-1185">Reference proteome</keyword>
<dbReference type="InterPro" id="IPR047984">
    <property type="entry name" value="XylE-like"/>
</dbReference>
<dbReference type="SUPFAM" id="SSF103473">
    <property type="entry name" value="MFS general substrate transporter"/>
    <property type="match status" value="1"/>
</dbReference>
<dbReference type="PANTHER" id="PTHR48020:SF12">
    <property type="entry name" value="PROTON MYO-INOSITOL COTRANSPORTER"/>
    <property type="match status" value="1"/>
</dbReference>
<dbReference type="InterPro" id="IPR036259">
    <property type="entry name" value="MFS_trans_sf"/>
</dbReference>
<evidence type="ECO:0000256" key="3">
    <source>
        <dbReference type="ARBA" id="ARBA00022448"/>
    </source>
</evidence>
<dbReference type="PROSITE" id="PS50850">
    <property type="entry name" value="MFS"/>
    <property type="match status" value="1"/>
</dbReference>
<feature type="transmembrane region" description="Helical" evidence="9">
    <location>
        <begin position="191"/>
        <end position="213"/>
    </location>
</feature>
<dbReference type="InterPro" id="IPR020846">
    <property type="entry name" value="MFS_dom"/>
</dbReference>
<feature type="transmembrane region" description="Helical" evidence="9">
    <location>
        <begin position="126"/>
        <end position="147"/>
    </location>
</feature>
<feature type="transmembrane region" description="Helical" evidence="9">
    <location>
        <begin position="409"/>
        <end position="429"/>
    </location>
</feature>
<dbReference type="InterPro" id="IPR005828">
    <property type="entry name" value="MFS_sugar_transport-like"/>
</dbReference>
<evidence type="ECO:0000256" key="6">
    <source>
        <dbReference type="ARBA" id="ARBA00022989"/>
    </source>
</evidence>
<feature type="transmembrane region" description="Helical" evidence="9">
    <location>
        <begin position="310"/>
        <end position="336"/>
    </location>
</feature>
<feature type="transmembrane region" description="Helical" evidence="9">
    <location>
        <begin position="343"/>
        <end position="364"/>
    </location>
</feature>
<dbReference type="PANTHER" id="PTHR48020">
    <property type="entry name" value="PROTON MYO-INOSITOL COTRANSPORTER"/>
    <property type="match status" value="1"/>
</dbReference>
<dbReference type="OrthoDB" id="9783823at2"/>
<keyword evidence="3 8" id="KW-0813">Transport</keyword>
<evidence type="ECO:0000256" key="1">
    <source>
        <dbReference type="ARBA" id="ARBA00004651"/>
    </source>
</evidence>